<dbReference type="InterPro" id="IPR036396">
    <property type="entry name" value="Cyt_P450_sf"/>
</dbReference>
<evidence type="ECO:0000313" key="4">
    <source>
        <dbReference type="Proteomes" id="UP001141434"/>
    </source>
</evidence>
<dbReference type="AlphaFoldDB" id="A0A9W9KQG4"/>
<dbReference type="OrthoDB" id="10029320at2759"/>
<feature type="signal peptide" evidence="2">
    <location>
        <begin position="1"/>
        <end position="15"/>
    </location>
</feature>
<dbReference type="SUPFAM" id="SSF48264">
    <property type="entry name" value="Cytochrome P450"/>
    <property type="match status" value="1"/>
</dbReference>
<sequence length="483" mass="54662">MLVLIAFLIILGAAAYLYTQPHHHSTTTRHIVAPDQCRLLIAGKLQWQGHPNVLNPHQSRALPNQHFNIAFGIENAFTSSNPVYVKKFVGKVKNMINLSPQKWVDMAQFTRDTARTWIEPGLNVDGIFNVEIDDVGSEATLAHGEGPPEEIRVHLTSLVQALSLRVVLWAIFNWKMGEDDIKNWNLLELANSINRVWIASKKQQPVPRFEDDVLLRNALCEFEPRERGKENPLNWILPSFETVWRVVLCAFLELRFTTGLCHREWRAALVNFARVPTQDQFTRFPPFPPAPTASTGGLAGRERQTGSNMPQPIKSGTHLCTSASVQNIVSELLRLYAPTRRIKRAYRMSESHPNIFGVAAQQQDYILAADIESCHLSPLIWGADGKTFNPDRWTHLTPAQRQAFMPFGVTPFECPAKPVFAPRLIALLLGALFDGLGARTGRQRQWRLDCKDKEILKELVPGMRLDVDRDSTYDTLELVGTWE</sequence>
<dbReference type="GO" id="GO:0005506">
    <property type="term" value="F:iron ion binding"/>
    <property type="evidence" value="ECO:0007669"/>
    <property type="project" value="InterPro"/>
</dbReference>
<feature type="chain" id="PRO_5040854236" evidence="2">
    <location>
        <begin position="16"/>
        <end position="483"/>
    </location>
</feature>
<proteinExistence type="predicted"/>
<evidence type="ECO:0000256" key="2">
    <source>
        <dbReference type="SAM" id="SignalP"/>
    </source>
</evidence>
<dbReference type="EMBL" id="JAPMSZ010000001">
    <property type="protein sequence ID" value="KAJ5115454.1"/>
    <property type="molecule type" value="Genomic_DNA"/>
</dbReference>
<comment type="caution">
    <text evidence="3">The sequence shown here is derived from an EMBL/GenBank/DDBJ whole genome shotgun (WGS) entry which is preliminary data.</text>
</comment>
<dbReference type="GO" id="GO:0020037">
    <property type="term" value="F:heme binding"/>
    <property type="evidence" value="ECO:0007669"/>
    <property type="project" value="InterPro"/>
</dbReference>
<reference evidence="3" key="2">
    <citation type="journal article" date="2023" name="IMA Fungus">
        <title>Comparative genomic study of the Penicillium genus elucidates a diverse pangenome and 15 lateral gene transfer events.</title>
        <authorList>
            <person name="Petersen C."/>
            <person name="Sorensen T."/>
            <person name="Nielsen M.R."/>
            <person name="Sondergaard T.E."/>
            <person name="Sorensen J.L."/>
            <person name="Fitzpatrick D.A."/>
            <person name="Frisvad J.C."/>
            <person name="Nielsen K.L."/>
        </authorList>
    </citation>
    <scope>NUCLEOTIDE SEQUENCE</scope>
    <source>
        <strain evidence="3">IBT 34128</strain>
    </source>
</reference>
<dbReference type="GO" id="GO:0016705">
    <property type="term" value="F:oxidoreductase activity, acting on paired donors, with incorporation or reduction of molecular oxygen"/>
    <property type="evidence" value="ECO:0007669"/>
    <property type="project" value="InterPro"/>
</dbReference>
<keyword evidence="2" id="KW-0732">Signal</keyword>
<organism evidence="3 4">
    <name type="scientific">Penicillium alfredii</name>
    <dbReference type="NCBI Taxonomy" id="1506179"/>
    <lineage>
        <taxon>Eukaryota</taxon>
        <taxon>Fungi</taxon>
        <taxon>Dikarya</taxon>
        <taxon>Ascomycota</taxon>
        <taxon>Pezizomycotina</taxon>
        <taxon>Eurotiomycetes</taxon>
        <taxon>Eurotiomycetidae</taxon>
        <taxon>Eurotiales</taxon>
        <taxon>Aspergillaceae</taxon>
        <taxon>Penicillium</taxon>
    </lineage>
</organism>
<dbReference type="RefSeq" id="XP_056516645.1">
    <property type="nucleotide sequence ID" value="XM_056651795.1"/>
</dbReference>
<dbReference type="GeneID" id="81390963"/>
<reference evidence="3" key="1">
    <citation type="submission" date="2022-11" db="EMBL/GenBank/DDBJ databases">
        <authorList>
            <person name="Petersen C."/>
        </authorList>
    </citation>
    <scope>NUCLEOTIDE SEQUENCE</scope>
    <source>
        <strain evidence="3">IBT 34128</strain>
    </source>
</reference>
<dbReference type="Proteomes" id="UP001141434">
    <property type="component" value="Unassembled WGS sequence"/>
</dbReference>
<evidence type="ECO:0000256" key="1">
    <source>
        <dbReference type="SAM" id="MobiDB-lite"/>
    </source>
</evidence>
<accession>A0A9W9KQG4</accession>
<keyword evidence="4" id="KW-1185">Reference proteome</keyword>
<dbReference type="Gene3D" id="1.10.630.10">
    <property type="entry name" value="Cytochrome P450"/>
    <property type="match status" value="1"/>
</dbReference>
<dbReference type="GO" id="GO:0004497">
    <property type="term" value="F:monooxygenase activity"/>
    <property type="evidence" value="ECO:0007669"/>
    <property type="project" value="InterPro"/>
</dbReference>
<gene>
    <name evidence="3" type="ORF">NUU61_001213</name>
</gene>
<feature type="region of interest" description="Disordered" evidence="1">
    <location>
        <begin position="283"/>
        <end position="313"/>
    </location>
</feature>
<evidence type="ECO:0000313" key="3">
    <source>
        <dbReference type="EMBL" id="KAJ5115454.1"/>
    </source>
</evidence>
<protein>
    <submittedName>
        <fullName evidence="3">Cytochrome P450</fullName>
    </submittedName>
</protein>
<name>A0A9W9KQG4_9EURO</name>